<accession>A0AAX4NIC8</accession>
<gene>
    <name evidence="2" type="ORF">OXIME_001124</name>
</gene>
<dbReference type="AlphaFoldDB" id="A0AAX4NIC8"/>
<name>A0AAX4NIC8_9ARCH</name>
<reference evidence="2 3" key="1">
    <citation type="submission" date="2023-09" db="EMBL/GenBank/DDBJ databases">
        <authorList>
            <person name="Golyshina O.V."/>
            <person name="Lunev E.A."/>
            <person name="Bargiela R."/>
            <person name="Gaines M.C."/>
            <person name="Daum B."/>
            <person name="Bale N.J."/>
            <person name="Koenen M."/>
            <person name="Sinninghe Damst J.S."/>
            <person name="Yakimov M."/>
            <person name="Golyshin P.N."/>
        </authorList>
    </citation>
    <scope>NUCLEOTIDE SEQUENCE [LARGE SCALE GENOMIC DNA]</scope>
    <source>
        <strain evidence="2 3">M1</strain>
    </source>
</reference>
<dbReference type="EMBL" id="CP133772">
    <property type="protein sequence ID" value="WYY00547.1"/>
    <property type="molecule type" value="Genomic_DNA"/>
</dbReference>
<dbReference type="Pfam" id="PF00149">
    <property type="entry name" value="Metallophos"/>
    <property type="match status" value="1"/>
</dbReference>
<dbReference type="GeneID" id="95967861"/>
<evidence type="ECO:0000259" key="1">
    <source>
        <dbReference type="Pfam" id="PF00149"/>
    </source>
</evidence>
<feature type="domain" description="Calcineurin-like phosphoesterase" evidence="1">
    <location>
        <begin position="33"/>
        <end position="158"/>
    </location>
</feature>
<dbReference type="InterPro" id="IPR029052">
    <property type="entry name" value="Metallo-depent_PP-like"/>
</dbReference>
<dbReference type="KEGG" id="omr:OXIME_001124"/>
<evidence type="ECO:0000313" key="3">
    <source>
        <dbReference type="Proteomes" id="UP001451606"/>
    </source>
</evidence>
<evidence type="ECO:0000313" key="2">
    <source>
        <dbReference type="EMBL" id="WYY00547.1"/>
    </source>
</evidence>
<dbReference type="PANTHER" id="PTHR39323">
    <property type="entry name" value="BLR1149 PROTEIN"/>
    <property type="match status" value="1"/>
</dbReference>
<dbReference type="Proteomes" id="UP001451606">
    <property type="component" value="Chromosome"/>
</dbReference>
<dbReference type="RefSeq" id="WP_393970882.1">
    <property type="nucleotide sequence ID" value="NZ_CP133772.1"/>
</dbReference>
<dbReference type="InterPro" id="IPR004843">
    <property type="entry name" value="Calcineurin-like_PHP"/>
</dbReference>
<dbReference type="NCBIfam" id="TIGR00024">
    <property type="entry name" value="SbcD_rel_arch"/>
    <property type="match status" value="1"/>
</dbReference>
<proteinExistence type="predicted"/>
<sequence>MKSIQNRLQDIQISKDVFISDLYCVYLRDISAVVVSDLHLGFEEEMNLHGLFLPRFQLSHVEGLIDRIVERYEPETLIINGDFKQEFSRNLSQEWTDIIHFIDRYSHHLKLRFVRGNHDNFLMTILNKRNLDLPEVIETDRYYIYHGDRDRSLKKITILGHEHPSLVLRDQIGGVFKIPAFVYNNESGVIITPAMSFFSSGTDVAQSLLSDEHFTPALRNTDPDRYRVYGITDEFGLVDFGYIGDIRTDQKKGLK</sequence>
<dbReference type="CDD" id="cd07391">
    <property type="entry name" value="MPP_PF1019"/>
    <property type="match status" value="1"/>
</dbReference>
<dbReference type="GO" id="GO:0016787">
    <property type="term" value="F:hydrolase activity"/>
    <property type="evidence" value="ECO:0007669"/>
    <property type="project" value="InterPro"/>
</dbReference>
<dbReference type="Gene3D" id="3.60.21.10">
    <property type="match status" value="1"/>
</dbReference>
<dbReference type="InterPro" id="IPR004376">
    <property type="entry name" value="Pesterase_MJ0037"/>
</dbReference>
<dbReference type="PANTHER" id="PTHR39323:SF1">
    <property type="entry name" value="BLR1149 PROTEIN"/>
    <property type="match status" value="1"/>
</dbReference>
<keyword evidence="3" id="KW-1185">Reference proteome</keyword>
<protein>
    <submittedName>
        <fullName evidence="2">Metallophosphoesterase</fullName>
    </submittedName>
</protein>
<dbReference type="PIRSF" id="PIRSF000887">
    <property type="entry name" value="Pesterase_MJ0037"/>
    <property type="match status" value="1"/>
</dbReference>
<dbReference type="InterPro" id="IPR024173">
    <property type="entry name" value="Pesterase_MJ0037-like"/>
</dbReference>
<dbReference type="SUPFAM" id="SSF56300">
    <property type="entry name" value="Metallo-dependent phosphatases"/>
    <property type="match status" value="1"/>
</dbReference>
<organism evidence="2 3">
    <name type="scientific">Oxyplasma meridianum</name>
    <dbReference type="NCBI Taxonomy" id="3073602"/>
    <lineage>
        <taxon>Archaea</taxon>
        <taxon>Methanobacteriati</taxon>
        <taxon>Thermoplasmatota</taxon>
        <taxon>Thermoplasmata</taxon>
        <taxon>Thermoplasmatales</taxon>
        <taxon>Thermoplasmataceae</taxon>
        <taxon>Oxyplasma</taxon>
    </lineage>
</organism>